<dbReference type="EMBL" id="BSXT01004451">
    <property type="protein sequence ID" value="GMF57925.1"/>
    <property type="molecule type" value="Genomic_DNA"/>
</dbReference>
<comment type="caution">
    <text evidence="3">The sequence shown here is derived from an EMBL/GenBank/DDBJ whole genome shotgun (WGS) entry which is preliminary data.</text>
</comment>
<dbReference type="Proteomes" id="UP001165121">
    <property type="component" value="Unassembled WGS sequence"/>
</dbReference>
<feature type="compositionally biased region" description="Basic and acidic residues" evidence="1">
    <location>
        <begin position="211"/>
        <end position="227"/>
    </location>
</feature>
<accession>A0A9W6YAU1</accession>
<sequence length="522" mass="58314">MAVHSIRGGSHRCEHVTDCSFRTGTTELTDYARKARLIAAEDTLMPTATGPALPPPPPSQLPAKPQRQAIVKSSRGTQVAATELTSRARAVPEATEFSRPAVLEATELPSRARAVPEATELSNRARDVPKATELVDLEAGHYDTWEDFDDGAFLDAMRREVLFGSTESDDVNLCRPGSVAEHLSDDENEDGALMSGDEDEASGYDSSDSTQQRREALLKQQAKDPRKSVPPLAELEAEFRRFRPIKPHEIVHVMALLMARAIAPVRDGLSKHWATSEDGAVPRGTFSRLSMTRRGRFDQCCKRWRKPSAVATASAAASPSTRRLVITDNYYSSIQLSIKLYNMGLYHVETVRKSRLGWCPDIEYSQKKRPKTIPRGQYRIAHSTQYPYLVALAWMDSKPVNMIAAGCSTHQTTVNRREKDGSITITPCPQLVVDYADGMGGVDVHAQLRLQRYSLQKCVAFKKYYKQLFLGIVDMALVNGFIVHNNAKKRNNQRPTPHACFLRRLHKDLLALRDVHFDTYPT</sequence>
<dbReference type="OrthoDB" id="145926at2759"/>
<feature type="compositionally biased region" description="Acidic residues" evidence="1">
    <location>
        <begin position="184"/>
        <end position="202"/>
    </location>
</feature>
<evidence type="ECO:0000259" key="2">
    <source>
        <dbReference type="Pfam" id="PF13843"/>
    </source>
</evidence>
<keyword evidence="4" id="KW-1185">Reference proteome</keyword>
<reference evidence="3" key="1">
    <citation type="submission" date="2023-04" db="EMBL/GenBank/DDBJ databases">
        <title>Phytophthora fragariaefolia NBRC 109709.</title>
        <authorList>
            <person name="Ichikawa N."/>
            <person name="Sato H."/>
            <person name="Tonouchi N."/>
        </authorList>
    </citation>
    <scope>NUCLEOTIDE SEQUENCE</scope>
    <source>
        <strain evidence="3">NBRC 109709</strain>
    </source>
</reference>
<dbReference type="InterPro" id="IPR029526">
    <property type="entry name" value="PGBD"/>
</dbReference>
<dbReference type="Pfam" id="PF13843">
    <property type="entry name" value="DDE_Tnp_1_7"/>
    <property type="match status" value="1"/>
</dbReference>
<gene>
    <name evidence="3" type="ORF">Pfra01_002483300</name>
</gene>
<evidence type="ECO:0000313" key="4">
    <source>
        <dbReference type="Proteomes" id="UP001165121"/>
    </source>
</evidence>
<organism evidence="3 4">
    <name type="scientific">Phytophthora fragariaefolia</name>
    <dbReference type="NCBI Taxonomy" id="1490495"/>
    <lineage>
        <taxon>Eukaryota</taxon>
        <taxon>Sar</taxon>
        <taxon>Stramenopiles</taxon>
        <taxon>Oomycota</taxon>
        <taxon>Peronosporomycetes</taxon>
        <taxon>Peronosporales</taxon>
        <taxon>Peronosporaceae</taxon>
        <taxon>Phytophthora</taxon>
    </lineage>
</organism>
<feature type="domain" description="PiggyBac transposable element-derived protein" evidence="2">
    <location>
        <begin position="321"/>
        <end position="481"/>
    </location>
</feature>
<dbReference type="AlphaFoldDB" id="A0A9W6YAU1"/>
<evidence type="ECO:0000313" key="3">
    <source>
        <dbReference type="EMBL" id="GMF57925.1"/>
    </source>
</evidence>
<feature type="region of interest" description="Disordered" evidence="1">
    <location>
        <begin position="174"/>
        <end position="229"/>
    </location>
</feature>
<name>A0A9W6YAU1_9STRA</name>
<proteinExistence type="predicted"/>
<evidence type="ECO:0000256" key="1">
    <source>
        <dbReference type="SAM" id="MobiDB-lite"/>
    </source>
</evidence>
<dbReference type="PANTHER" id="PTHR46599:SF3">
    <property type="entry name" value="PIGGYBAC TRANSPOSABLE ELEMENT-DERIVED PROTEIN 4"/>
    <property type="match status" value="1"/>
</dbReference>
<protein>
    <submittedName>
        <fullName evidence="3">Unnamed protein product</fullName>
    </submittedName>
</protein>
<dbReference type="PANTHER" id="PTHR46599">
    <property type="entry name" value="PIGGYBAC TRANSPOSABLE ELEMENT-DERIVED PROTEIN 4"/>
    <property type="match status" value="1"/>
</dbReference>